<dbReference type="Pfam" id="PF09913">
    <property type="entry name" value="DUF2142"/>
    <property type="match status" value="1"/>
</dbReference>
<dbReference type="EMBL" id="LKLW01000145">
    <property type="protein sequence ID" value="KSU24948.1"/>
    <property type="molecule type" value="Genomic_DNA"/>
</dbReference>
<dbReference type="PATRIC" id="fig|1360.116.peg.2575"/>
<protein>
    <submittedName>
        <fullName evidence="2">Membrane protein</fullName>
    </submittedName>
</protein>
<evidence type="ECO:0000313" key="2">
    <source>
        <dbReference type="EMBL" id="KSU24948.1"/>
    </source>
</evidence>
<evidence type="ECO:0000256" key="1">
    <source>
        <dbReference type="SAM" id="Phobius"/>
    </source>
</evidence>
<comment type="caution">
    <text evidence="2">The sequence shown here is derived from an EMBL/GenBank/DDBJ whole genome shotgun (WGS) entry which is preliminary data.</text>
</comment>
<feature type="transmembrane region" description="Helical" evidence="1">
    <location>
        <begin position="471"/>
        <end position="488"/>
    </location>
</feature>
<proteinExistence type="predicted"/>
<feature type="transmembrane region" description="Helical" evidence="1">
    <location>
        <begin position="193"/>
        <end position="213"/>
    </location>
</feature>
<dbReference type="Proteomes" id="UP000052991">
    <property type="component" value="Unassembled WGS sequence"/>
</dbReference>
<feature type="transmembrane region" description="Helical" evidence="1">
    <location>
        <begin position="40"/>
        <end position="58"/>
    </location>
</feature>
<keyword evidence="1" id="KW-1133">Transmembrane helix</keyword>
<feature type="transmembrane region" description="Helical" evidence="1">
    <location>
        <begin position="244"/>
        <end position="261"/>
    </location>
</feature>
<feature type="transmembrane region" description="Helical" evidence="1">
    <location>
        <begin position="273"/>
        <end position="299"/>
    </location>
</feature>
<keyword evidence="1" id="KW-0472">Membrane</keyword>
<dbReference type="AlphaFoldDB" id="A0A0V8EGE9"/>
<feature type="transmembrane region" description="Helical" evidence="1">
    <location>
        <begin position="311"/>
        <end position="328"/>
    </location>
</feature>
<accession>A0A0V8EGE9</accession>
<reference evidence="3" key="1">
    <citation type="submission" date="2015-10" db="EMBL/GenBank/DDBJ databases">
        <title>Draft Genome Sequences of 11 Lactococcus lactis subspecies cremoris strains.</title>
        <authorList>
            <person name="Wels M."/>
            <person name="Backus L."/>
            <person name="Boekhorst J."/>
            <person name="Dijkstra A."/>
            <person name="Beerthuizen M."/>
            <person name="Kelly W."/>
            <person name="Siezen R."/>
            <person name="Bachmann H."/>
            <person name="Van Hijum S."/>
        </authorList>
    </citation>
    <scope>NUCLEOTIDE SEQUENCE [LARGE SCALE GENOMIC DNA]</scope>
    <source>
        <strain evidence="3">N42</strain>
    </source>
</reference>
<organism evidence="2 3">
    <name type="scientific">Lactococcus lactis subsp. lactis</name>
    <name type="common">Streptococcus lactis</name>
    <dbReference type="NCBI Taxonomy" id="1360"/>
    <lineage>
        <taxon>Bacteria</taxon>
        <taxon>Bacillati</taxon>
        <taxon>Bacillota</taxon>
        <taxon>Bacilli</taxon>
        <taxon>Lactobacillales</taxon>
        <taxon>Streptococcaceae</taxon>
        <taxon>Lactococcus</taxon>
    </lineage>
</organism>
<sequence>MKFIKSSIKELKNNRWWVLTFLLVLALSQFLIQYRPLIIPTKYLVIALIAIVILFSTVRLKEKTNLARNTFLIIMILGTVNSLILPIRQGLDENTHFFYSVQIADGHFFTHDFNQMDYLSMSPNFLAVTQLPSKPERGDEVNTNLYTNEFLKIKNQKTDYTKEGVATGVANPVYYPSALGIAIGRLISPYFFVSYYLGRIFNLLMFGLLAFFAVKISKKYQLQLFVISLLPYTLWNSAGYNYDTLFYGAVLLVLAQLTNFIGEEKTVTTQRMFGYLFSCFIMVFCKAPMALLALIPFFLPKEAFATEKVKKQSALISILGLILGLAWIERSQIFNIIRRITKGGLTASATSATDNSNRINYFLNHPLDTFTMGIRSVFDVLSNIKDSIAQPQPFLYKVFDTGSLELFNILLVGFVLLLVSYRLEIKFPQKLKIVTSLIFIVVTIGIIYAISGDSRVFRVGDLNVSGVQGRYHYYILAFVPLFIAQPVQRMFGQNEMIKSEDYQNRIEQFVVGAVLLMTFINTCIGLFGYL</sequence>
<evidence type="ECO:0000313" key="3">
    <source>
        <dbReference type="Proteomes" id="UP000052991"/>
    </source>
</evidence>
<keyword evidence="1" id="KW-0812">Transmembrane</keyword>
<dbReference type="InterPro" id="IPR018674">
    <property type="entry name" value="DUF2142_membrane"/>
</dbReference>
<dbReference type="RefSeq" id="WP_058213226.1">
    <property type="nucleotide sequence ID" value="NZ_JABRBQ010000003.1"/>
</dbReference>
<feature type="transmembrane region" description="Helical" evidence="1">
    <location>
        <begin position="433"/>
        <end position="451"/>
    </location>
</feature>
<name>A0A0V8EGE9_LACLL</name>
<feature type="transmembrane region" description="Helical" evidence="1">
    <location>
        <begin position="70"/>
        <end position="87"/>
    </location>
</feature>
<gene>
    <name evidence="2" type="ORF">N42_2167</name>
</gene>
<feature type="transmembrane region" description="Helical" evidence="1">
    <location>
        <begin position="509"/>
        <end position="529"/>
    </location>
</feature>
<feature type="transmembrane region" description="Helical" evidence="1">
    <location>
        <begin position="16"/>
        <end position="34"/>
    </location>
</feature>
<feature type="transmembrane region" description="Helical" evidence="1">
    <location>
        <begin position="404"/>
        <end position="421"/>
    </location>
</feature>